<accession>A0A845QHK8</accession>
<dbReference type="Pfam" id="PF01381">
    <property type="entry name" value="HTH_3"/>
    <property type="match status" value="1"/>
</dbReference>
<dbReference type="EMBL" id="QXWK01000008">
    <property type="protein sequence ID" value="NBH60914.1"/>
    <property type="molecule type" value="Genomic_DNA"/>
</dbReference>
<evidence type="ECO:0000313" key="3">
    <source>
        <dbReference type="EMBL" id="NBH60914.1"/>
    </source>
</evidence>
<keyword evidence="4" id="KW-1185">Reference proteome</keyword>
<evidence type="ECO:0000259" key="2">
    <source>
        <dbReference type="PROSITE" id="PS50943"/>
    </source>
</evidence>
<reference evidence="3 4" key="1">
    <citation type="submission" date="2018-08" db="EMBL/GenBank/DDBJ databases">
        <title>Murine metabolic-syndrome-specific gut microbial biobank.</title>
        <authorList>
            <person name="Liu C."/>
        </authorList>
    </citation>
    <scope>NUCLEOTIDE SEQUENCE [LARGE SCALE GENOMIC DNA]</scope>
    <source>
        <strain evidence="3 4">28</strain>
    </source>
</reference>
<dbReference type="SUPFAM" id="SSF47413">
    <property type="entry name" value="lambda repressor-like DNA-binding domains"/>
    <property type="match status" value="1"/>
</dbReference>
<dbReference type="InterPro" id="IPR010982">
    <property type="entry name" value="Lambda_DNA-bd_dom_sf"/>
</dbReference>
<protein>
    <submittedName>
        <fullName evidence="3">XRE family transcriptional regulator</fullName>
    </submittedName>
</protein>
<dbReference type="PANTHER" id="PTHR46558:SF4">
    <property type="entry name" value="DNA-BIDING PHAGE PROTEIN"/>
    <property type="match status" value="1"/>
</dbReference>
<evidence type="ECO:0000256" key="1">
    <source>
        <dbReference type="ARBA" id="ARBA00023125"/>
    </source>
</evidence>
<keyword evidence="1" id="KW-0238">DNA-binding</keyword>
<dbReference type="PROSITE" id="PS50943">
    <property type="entry name" value="HTH_CROC1"/>
    <property type="match status" value="1"/>
</dbReference>
<comment type="caution">
    <text evidence="3">The sequence shown here is derived from an EMBL/GenBank/DDBJ whole genome shotgun (WGS) entry which is preliminary data.</text>
</comment>
<feature type="domain" description="HTH cro/C1-type" evidence="2">
    <location>
        <begin position="32"/>
        <end position="86"/>
    </location>
</feature>
<dbReference type="PANTHER" id="PTHR46558">
    <property type="entry name" value="TRACRIPTIONAL REGULATORY PROTEIN-RELATED-RELATED"/>
    <property type="match status" value="1"/>
</dbReference>
<name>A0A845QHK8_9FIRM</name>
<evidence type="ECO:0000313" key="4">
    <source>
        <dbReference type="Proteomes" id="UP000446866"/>
    </source>
</evidence>
<dbReference type="AlphaFoldDB" id="A0A845QHK8"/>
<sequence length="129" mass="14777">MINFLHPRYNKSNLIVKRRDLLLNKKDIGKRIQLARNQSHYTQEALAEKLEISLTHMCALENGYSGPSLSMLMKLATTLQVSLDWIVFGIAENPNTEIYRVLADCSEEELRIFTLVIKSLKSGLRSDQL</sequence>
<dbReference type="InterPro" id="IPR001387">
    <property type="entry name" value="Cro/C1-type_HTH"/>
</dbReference>
<proteinExistence type="predicted"/>
<dbReference type="Proteomes" id="UP000446866">
    <property type="component" value="Unassembled WGS sequence"/>
</dbReference>
<gene>
    <name evidence="3" type="ORF">D0435_04505</name>
</gene>
<dbReference type="SMART" id="SM00530">
    <property type="entry name" value="HTH_XRE"/>
    <property type="match status" value="1"/>
</dbReference>
<dbReference type="CDD" id="cd00093">
    <property type="entry name" value="HTH_XRE"/>
    <property type="match status" value="1"/>
</dbReference>
<dbReference type="Gene3D" id="1.10.260.40">
    <property type="entry name" value="lambda repressor-like DNA-binding domains"/>
    <property type="match status" value="1"/>
</dbReference>
<dbReference type="GO" id="GO:0003677">
    <property type="term" value="F:DNA binding"/>
    <property type="evidence" value="ECO:0007669"/>
    <property type="project" value="UniProtKB-KW"/>
</dbReference>
<organism evidence="3 4">
    <name type="scientific">Anaerotruncus colihominis</name>
    <dbReference type="NCBI Taxonomy" id="169435"/>
    <lineage>
        <taxon>Bacteria</taxon>
        <taxon>Bacillati</taxon>
        <taxon>Bacillota</taxon>
        <taxon>Clostridia</taxon>
        <taxon>Eubacteriales</taxon>
        <taxon>Oscillospiraceae</taxon>
        <taxon>Anaerotruncus</taxon>
    </lineage>
</organism>